<evidence type="ECO:0000256" key="7">
    <source>
        <dbReference type="ARBA" id="ARBA00022607"/>
    </source>
</evidence>
<dbReference type="SFLD" id="SFLDS00003">
    <property type="entry name" value="Haloacid_Dehalogenase"/>
    <property type="match status" value="1"/>
</dbReference>
<evidence type="ECO:0000256" key="15">
    <source>
        <dbReference type="ARBA" id="ARBA00023065"/>
    </source>
</evidence>
<keyword evidence="14" id="KW-0915">Sodium</keyword>
<dbReference type="FunFam" id="3.40.1110.10:FF:000001">
    <property type="entry name" value="Sodium/potassium-transporting ATPase subunit alpha"/>
    <property type="match status" value="1"/>
</dbReference>
<keyword evidence="4" id="KW-1003">Cell membrane</keyword>
<dbReference type="Pfam" id="PF00689">
    <property type="entry name" value="Cation_ATPase_C"/>
    <property type="match status" value="1"/>
</dbReference>
<keyword evidence="11 20" id="KW-0630">Potassium</keyword>
<evidence type="ECO:0000313" key="23">
    <source>
        <dbReference type="Proteomes" id="UP001168821"/>
    </source>
</evidence>
<dbReference type="InterPro" id="IPR023299">
    <property type="entry name" value="ATPase_P-typ_cyto_dom_N"/>
</dbReference>
<dbReference type="GO" id="GO:0030007">
    <property type="term" value="P:intracellular potassium ion homeostasis"/>
    <property type="evidence" value="ECO:0007669"/>
    <property type="project" value="TreeGrafter"/>
</dbReference>
<dbReference type="InterPro" id="IPR023214">
    <property type="entry name" value="HAD_sf"/>
</dbReference>
<evidence type="ECO:0000256" key="8">
    <source>
        <dbReference type="ARBA" id="ARBA00022692"/>
    </source>
</evidence>
<name>A0AA38M881_9CUCU</name>
<dbReference type="Pfam" id="PF00690">
    <property type="entry name" value="Cation_ATPase_N"/>
    <property type="match status" value="1"/>
</dbReference>
<keyword evidence="5 20" id="KW-0633">Potassium transport</keyword>
<dbReference type="InterPro" id="IPR023298">
    <property type="entry name" value="ATPase_P-typ_TM_dom_sf"/>
</dbReference>
<dbReference type="InterPro" id="IPR059000">
    <property type="entry name" value="ATPase_P-type_domA"/>
</dbReference>
<evidence type="ECO:0000256" key="19">
    <source>
        <dbReference type="ARBA" id="ARBA00038795"/>
    </source>
</evidence>
<comment type="caution">
    <text evidence="22">The sequence shown here is derived from an EMBL/GenBank/DDBJ whole genome shotgun (WGS) entry which is preliminary data.</text>
</comment>
<dbReference type="SUPFAM" id="SSF56784">
    <property type="entry name" value="HAD-like"/>
    <property type="match status" value="1"/>
</dbReference>
<dbReference type="InterPro" id="IPR036412">
    <property type="entry name" value="HAD-like_sf"/>
</dbReference>
<evidence type="ECO:0000256" key="9">
    <source>
        <dbReference type="ARBA" id="ARBA00022741"/>
    </source>
</evidence>
<evidence type="ECO:0000256" key="4">
    <source>
        <dbReference type="ARBA" id="ARBA00022475"/>
    </source>
</evidence>
<dbReference type="FunFam" id="3.40.50.1000:FF:000083">
    <property type="entry name" value="Sodium/potassium-transporting ATPase subunit alpha"/>
    <property type="match status" value="1"/>
</dbReference>
<keyword evidence="16 20" id="KW-0472">Membrane</keyword>
<dbReference type="Gene3D" id="1.20.1110.10">
    <property type="entry name" value="Calcium-transporting ATPase, transmembrane domain"/>
    <property type="match status" value="1"/>
</dbReference>
<comment type="caution">
    <text evidence="20">Lacks conserved residue(s) required for the propagation of feature annotation.</text>
</comment>
<feature type="transmembrane region" description="Helical" evidence="20">
    <location>
        <begin position="121"/>
        <end position="140"/>
    </location>
</feature>
<dbReference type="Gene3D" id="3.40.50.1000">
    <property type="entry name" value="HAD superfamily/HAD-like"/>
    <property type="match status" value="1"/>
</dbReference>
<dbReference type="SUPFAM" id="SSF81660">
    <property type="entry name" value="Metal cation-transporting ATPase, ATP-binding domain N"/>
    <property type="match status" value="1"/>
</dbReference>
<evidence type="ECO:0000256" key="18">
    <source>
        <dbReference type="ARBA" id="ARBA00037422"/>
    </source>
</evidence>
<feature type="transmembrane region" description="Helical" evidence="20">
    <location>
        <begin position="312"/>
        <end position="338"/>
    </location>
</feature>
<dbReference type="SUPFAM" id="SSF81653">
    <property type="entry name" value="Calcium ATPase, transduction domain A"/>
    <property type="match status" value="1"/>
</dbReference>
<evidence type="ECO:0000256" key="17">
    <source>
        <dbReference type="ARBA" id="ARBA00023201"/>
    </source>
</evidence>
<evidence type="ECO:0000259" key="21">
    <source>
        <dbReference type="SMART" id="SM00831"/>
    </source>
</evidence>
<feature type="transmembrane region" description="Helical" evidence="20">
    <location>
        <begin position="80"/>
        <end position="109"/>
    </location>
</feature>
<dbReference type="Proteomes" id="UP001168821">
    <property type="component" value="Unassembled WGS sequence"/>
</dbReference>
<keyword evidence="15 20" id="KW-0406">Ion transport</keyword>
<dbReference type="GO" id="GO:0036376">
    <property type="term" value="P:sodium ion export across plasma membrane"/>
    <property type="evidence" value="ECO:0007669"/>
    <property type="project" value="TreeGrafter"/>
</dbReference>
<reference evidence="22" key="1">
    <citation type="journal article" date="2023" name="G3 (Bethesda)">
        <title>Whole genome assemblies of Zophobas morio and Tenebrio molitor.</title>
        <authorList>
            <person name="Kaur S."/>
            <person name="Stinson S.A."/>
            <person name="diCenzo G.C."/>
        </authorList>
    </citation>
    <scope>NUCLEOTIDE SEQUENCE</scope>
    <source>
        <strain evidence="22">QUZm001</strain>
    </source>
</reference>
<evidence type="ECO:0000256" key="12">
    <source>
        <dbReference type="ARBA" id="ARBA00022967"/>
    </source>
</evidence>
<sequence length="1008" mass="111777">MSHLKRGNSYQSRSKVKLTEKELEEKKNEYSIDDHLISFLELERRYNTNLKKGLHPHEAQNRLARDGPNLLAAPPVKSKWLILANFLFCGFAALLWVAVIMAVVMFGIMYSQGKEEATEQLYFATVVAIVILVTGFFGFYQESANVAIIESFQKLTPKSATVIRGGAASEIPSEEVVLGDVIELKAGQWIPADLRLIQCQGLKVDHSAITGESSPQARAADRSDPIPIESPNMAFFSTCVIEGTGRGIVVRRGDDSLIGAIANLATSLEKGDTPIRKEINYFIKFITVLAVAIGLLFFIVCMAYGYDFFTSFFYFIALIIANVPEGLPVTLTACMTLTSKRMASKNCMVKKLEAIETLGCTSVICSDKTGTLTQNKMTVVHLFYDNEAYYVMAGLESLDSQSQAFAALTQIAILCSRATFVPGQENLPVDQRATLGDASESAVLKCMEMIAGNVEAKRRETPKVCEIPFNSTNKYQVSIHKTRTGFVLLMKGAPERILDRCTTIVRFNETEPFTKDLKKGISKAINHLGNKGERVLAFADLNLPTDPYDRNYKFDADKQNFPLNGLRFVGLISMMDPPRASVPDAVNKCKTAGIKVIMVTGDHPLTAAAIAKQVGILSPGSVTAYDIALNRDIAVNMVSEKEKSMCNAAVITGNDLREMSSSELQNNMLNYQEIVFARTSPQQKLKIVEAFQKLGHIVASTGDGVNDSPALKKADIGIAMGIAGTEVSKDAADMILLDDNFSSIVTGVEEGRLIFDNLKKSIAYLLTSNVPEIVPFIAMVFINFPPVVGILAIMVIDVGTDLWPAISLAYEKAEADIMTRRPRDPFYDKLVNHRLILLTYAQIGVIQTCAAFAAYFLCMMEHGFHWDKLVGLREAWIDNDAIVTDSYDQEWTYEERKVLMHKCYSAYFLSIVITQVADLIICKTRRLSLFQQGMTNWVLNMGIFVELSIAAIAVYCPGINMFLQFHPVGVDVILPTIPFAFIIFGYDELRRFMIRKYPEGVIDVETYY</sequence>
<dbReference type="GO" id="GO:0006883">
    <property type="term" value="P:intracellular sodium ion homeostasis"/>
    <property type="evidence" value="ECO:0007669"/>
    <property type="project" value="TreeGrafter"/>
</dbReference>
<dbReference type="SMART" id="SM00831">
    <property type="entry name" value="Cation_ATPase_N"/>
    <property type="match status" value="1"/>
</dbReference>
<keyword evidence="3 20" id="KW-0813">Transport</keyword>
<dbReference type="Pfam" id="PF00122">
    <property type="entry name" value="E1-E2_ATPase"/>
    <property type="match status" value="1"/>
</dbReference>
<dbReference type="GO" id="GO:0046872">
    <property type="term" value="F:metal ion binding"/>
    <property type="evidence" value="ECO:0007669"/>
    <property type="project" value="UniProtKB-KW"/>
</dbReference>
<dbReference type="SFLD" id="SFLDF00027">
    <property type="entry name" value="p-type_atpase"/>
    <property type="match status" value="1"/>
</dbReference>
<dbReference type="Gene3D" id="3.40.1110.10">
    <property type="entry name" value="Calcium-transporting ATPase, cytoplasmic domain N"/>
    <property type="match status" value="1"/>
</dbReference>
<dbReference type="SFLD" id="SFLDG00002">
    <property type="entry name" value="C1.7:_P-type_atpase_like"/>
    <property type="match status" value="1"/>
</dbReference>
<keyword evidence="17" id="KW-0739">Sodium transport</keyword>
<dbReference type="AlphaFoldDB" id="A0AA38M881"/>
<keyword evidence="10 20" id="KW-0067">ATP-binding</keyword>
<accession>A0AA38M881</accession>
<comment type="function">
    <text evidence="18">This is the catalytic component of the active enzyme, which catalyzes the hydrolysis of ATP coupled with the exchange of sodium and potassium ions across the plasma membrane. This action creates the electrochemical gradient of sodium and potassium ions, providing the energy for active transport of various nutrients.</text>
</comment>
<evidence type="ECO:0000256" key="2">
    <source>
        <dbReference type="ARBA" id="ARBA00006934"/>
    </source>
</evidence>
<feature type="transmembrane region" description="Helical" evidence="20">
    <location>
        <begin position="831"/>
        <end position="857"/>
    </location>
</feature>
<gene>
    <name evidence="22" type="ORF">Zmor_024379</name>
</gene>
<dbReference type="FunFam" id="3.40.50.1000:FF:000001">
    <property type="entry name" value="Phospholipid-transporting ATPase IC"/>
    <property type="match status" value="1"/>
</dbReference>
<protein>
    <recommendedName>
        <fullName evidence="20">Sodium/potassium-transporting ATPase subunit alpha</fullName>
    </recommendedName>
</protein>
<keyword evidence="12" id="KW-1278">Translocase</keyword>
<dbReference type="InterPro" id="IPR018303">
    <property type="entry name" value="ATPase_P-typ_P_site"/>
</dbReference>
<dbReference type="Gene3D" id="2.70.150.10">
    <property type="entry name" value="Calcium-transporting ATPase, cytoplasmic transduction domain A"/>
    <property type="match status" value="1"/>
</dbReference>
<dbReference type="InterPro" id="IPR050510">
    <property type="entry name" value="Cation_transp_ATPase_P-type"/>
</dbReference>
<dbReference type="GO" id="GO:0005886">
    <property type="term" value="C:plasma membrane"/>
    <property type="evidence" value="ECO:0007669"/>
    <property type="project" value="UniProtKB-SubCell"/>
</dbReference>
<dbReference type="GO" id="GO:0016887">
    <property type="term" value="F:ATP hydrolysis activity"/>
    <property type="evidence" value="ECO:0007669"/>
    <property type="project" value="InterPro"/>
</dbReference>
<evidence type="ECO:0000256" key="13">
    <source>
        <dbReference type="ARBA" id="ARBA00022989"/>
    </source>
</evidence>
<evidence type="ECO:0000256" key="11">
    <source>
        <dbReference type="ARBA" id="ARBA00022958"/>
    </source>
</evidence>
<evidence type="ECO:0000256" key="10">
    <source>
        <dbReference type="ARBA" id="ARBA00022840"/>
    </source>
</evidence>
<keyword evidence="20" id="KW-0479">Metal-binding</keyword>
<organism evidence="22 23">
    <name type="scientific">Zophobas morio</name>
    <dbReference type="NCBI Taxonomy" id="2755281"/>
    <lineage>
        <taxon>Eukaryota</taxon>
        <taxon>Metazoa</taxon>
        <taxon>Ecdysozoa</taxon>
        <taxon>Arthropoda</taxon>
        <taxon>Hexapoda</taxon>
        <taxon>Insecta</taxon>
        <taxon>Pterygota</taxon>
        <taxon>Neoptera</taxon>
        <taxon>Endopterygota</taxon>
        <taxon>Coleoptera</taxon>
        <taxon>Polyphaga</taxon>
        <taxon>Cucujiformia</taxon>
        <taxon>Tenebrionidae</taxon>
        <taxon>Zophobas</taxon>
    </lineage>
</organism>
<keyword evidence="9 20" id="KW-0547">Nucleotide-binding</keyword>
<feature type="transmembrane region" description="Helical" evidence="20">
    <location>
        <begin position="285"/>
        <end position="306"/>
    </location>
</feature>
<dbReference type="PRINTS" id="PR00121">
    <property type="entry name" value="NAKATPASE"/>
</dbReference>
<comment type="similarity">
    <text evidence="2 20">Belongs to the cation transport ATPase (P-type) (TC 3.A.3) family. Type IIC subfamily.</text>
</comment>
<dbReference type="GO" id="GO:0005391">
    <property type="term" value="F:P-type sodium:potassium-exchanging transporter activity"/>
    <property type="evidence" value="ECO:0007669"/>
    <property type="project" value="TreeGrafter"/>
</dbReference>
<keyword evidence="23" id="KW-1185">Reference proteome</keyword>
<dbReference type="InterPro" id="IPR004014">
    <property type="entry name" value="ATPase_P-typ_cation-transptr_N"/>
</dbReference>
<comment type="subunit">
    <text evidence="19">The sodium/potassium-transporting ATPase is composed of a catalytic alpha subunit, an auxiliary non-catalytic beta subunit and an additional regulatory subunit.</text>
</comment>
<dbReference type="NCBIfam" id="TIGR01494">
    <property type="entry name" value="ATPase_P-type"/>
    <property type="match status" value="2"/>
</dbReference>
<keyword evidence="6" id="KW-0597">Phosphoprotein</keyword>
<dbReference type="GO" id="GO:1990573">
    <property type="term" value="P:potassium ion import across plasma membrane"/>
    <property type="evidence" value="ECO:0007669"/>
    <property type="project" value="TreeGrafter"/>
</dbReference>
<dbReference type="SUPFAM" id="SSF81665">
    <property type="entry name" value="Calcium ATPase, transmembrane domain M"/>
    <property type="match status" value="1"/>
</dbReference>
<dbReference type="PANTHER" id="PTHR43294">
    <property type="entry name" value="SODIUM/POTASSIUM-TRANSPORTING ATPASE SUBUNIT ALPHA"/>
    <property type="match status" value="1"/>
</dbReference>
<evidence type="ECO:0000256" key="6">
    <source>
        <dbReference type="ARBA" id="ARBA00022553"/>
    </source>
</evidence>
<evidence type="ECO:0000256" key="5">
    <source>
        <dbReference type="ARBA" id="ARBA00022538"/>
    </source>
</evidence>
<dbReference type="Pfam" id="PF13246">
    <property type="entry name" value="Cation_ATPase"/>
    <property type="match status" value="1"/>
</dbReference>
<dbReference type="PANTHER" id="PTHR43294:SF13">
    <property type="entry name" value="SODIUM_POTASSIUM-TRANSPORTING ATPASE SUBUNIT ALPHA"/>
    <property type="match status" value="1"/>
</dbReference>
<dbReference type="PRINTS" id="PR00119">
    <property type="entry name" value="CATATPASE"/>
</dbReference>
<dbReference type="EMBL" id="JALNTZ010000007">
    <property type="protein sequence ID" value="KAJ3646809.1"/>
    <property type="molecule type" value="Genomic_DNA"/>
</dbReference>
<evidence type="ECO:0000313" key="22">
    <source>
        <dbReference type="EMBL" id="KAJ3646809.1"/>
    </source>
</evidence>
<dbReference type="GO" id="GO:1902600">
    <property type="term" value="P:proton transmembrane transport"/>
    <property type="evidence" value="ECO:0007669"/>
    <property type="project" value="TreeGrafter"/>
</dbReference>
<keyword evidence="7" id="KW-0740">Sodium/potassium transport</keyword>
<comment type="subcellular location">
    <subcellularLocation>
        <location evidence="1 20">Cell membrane</location>
        <topology evidence="1 20">Multi-pass membrane protein</topology>
    </subcellularLocation>
</comment>
<evidence type="ECO:0000256" key="3">
    <source>
        <dbReference type="ARBA" id="ARBA00022448"/>
    </source>
</evidence>
<dbReference type="InterPro" id="IPR005775">
    <property type="entry name" value="P-type_ATPase_IIC"/>
</dbReference>
<dbReference type="InterPro" id="IPR044492">
    <property type="entry name" value="P_typ_ATPase_HD_dom"/>
</dbReference>
<evidence type="ECO:0000256" key="16">
    <source>
        <dbReference type="ARBA" id="ARBA00023136"/>
    </source>
</evidence>
<keyword evidence="13 20" id="KW-1133">Transmembrane helix</keyword>
<dbReference type="InterPro" id="IPR006068">
    <property type="entry name" value="ATPase_P-typ_cation-transptr_C"/>
</dbReference>
<keyword evidence="8 20" id="KW-0812">Transmembrane</keyword>
<feature type="domain" description="Cation-transporting P-type ATPase N-terminal" evidence="21">
    <location>
        <begin position="33"/>
        <end position="107"/>
    </location>
</feature>
<dbReference type="FunFam" id="1.20.1110.10:FF:000038">
    <property type="entry name" value="Sodium/potassium-transporting ATPase subunit alpha"/>
    <property type="match status" value="1"/>
</dbReference>
<evidence type="ECO:0000256" key="20">
    <source>
        <dbReference type="RuleBase" id="RU362084"/>
    </source>
</evidence>
<dbReference type="PROSITE" id="PS00154">
    <property type="entry name" value="ATPASE_E1_E2"/>
    <property type="match status" value="1"/>
</dbReference>
<evidence type="ECO:0000256" key="14">
    <source>
        <dbReference type="ARBA" id="ARBA00023053"/>
    </source>
</evidence>
<feature type="transmembrane region" description="Helical" evidence="20">
    <location>
        <begin position="934"/>
        <end position="955"/>
    </location>
</feature>
<dbReference type="GO" id="GO:0005524">
    <property type="term" value="F:ATP binding"/>
    <property type="evidence" value="ECO:0007669"/>
    <property type="project" value="UniProtKB-KW"/>
</dbReference>
<proteinExistence type="inferred from homology"/>
<dbReference type="NCBIfam" id="TIGR01106">
    <property type="entry name" value="ATPase-IIC_X-K"/>
    <property type="match status" value="1"/>
</dbReference>
<feature type="transmembrane region" description="Helical" evidence="20">
    <location>
        <begin position="967"/>
        <end position="986"/>
    </location>
</feature>
<dbReference type="InterPro" id="IPR001757">
    <property type="entry name" value="P_typ_ATPase"/>
</dbReference>
<dbReference type="InterPro" id="IPR008250">
    <property type="entry name" value="ATPase_P-typ_transduc_dom_A_sf"/>
</dbReference>
<evidence type="ECO:0000256" key="1">
    <source>
        <dbReference type="ARBA" id="ARBA00004651"/>
    </source>
</evidence>